<gene>
    <name evidence="1" type="ORF">ONZ43_g924</name>
</gene>
<accession>A0ACC2J6I8</accession>
<reference evidence="1" key="1">
    <citation type="submission" date="2022-11" db="EMBL/GenBank/DDBJ databases">
        <title>Genome Sequence of Nemania bipapillata.</title>
        <authorList>
            <person name="Buettner E."/>
        </authorList>
    </citation>
    <scope>NUCLEOTIDE SEQUENCE</scope>
    <source>
        <strain evidence="1">CP14</strain>
    </source>
</reference>
<evidence type="ECO:0000313" key="2">
    <source>
        <dbReference type="Proteomes" id="UP001153334"/>
    </source>
</evidence>
<name>A0ACC2J6I8_9PEZI</name>
<organism evidence="1 2">
    <name type="scientific">Nemania bipapillata</name>
    <dbReference type="NCBI Taxonomy" id="110536"/>
    <lineage>
        <taxon>Eukaryota</taxon>
        <taxon>Fungi</taxon>
        <taxon>Dikarya</taxon>
        <taxon>Ascomycota</taxon>
        <taxon>Pezizomycotina</taxon>
        <taxon>Sordariomycetes</taxon>
        <taxon>Xylariomycetidae</taxon>
        <taxon>Xylariales</taxon>
        <taxon>Xylariaceae</taxon>
        <taxon>Nemania</taxon>
    </lineage>
</organism>
<dbReference type="Proteomes" id="UP001153334">
    <property type="component" value="Unassembled WGS sequence"/>
</dbReference>
<dbReference type="EMBL" id="JAPESX010000136">
    <property type="protein sequence ID" value="KAJ8123025.1"/>
    <property type="molecule type" value="Genomic_DNA"/>
</dbReference>
<protein>
    <submittedName>
        <fullName evidence="1">Uncharacterized protein</fullName>
    </submittedName>
</protein>
<evidence type="ECO:0000313" key="1">
    <source>
        <dbReference type="EMBL" id="KAJ8123025.1"/>
    </source>
</evidence>
<sequence length="706" mass="81193">MEALGALSLAGNILQFAGFAKKIVSSSRQLRDLGSTEEHAELEVISGEIRGYLARIQLPEDLLAGLQPSKEIESIRALSVQCDSVARALLDKLDGLKPKYKDGRLGRTETIYKALLSVWSKEEIERLHNRLETIAASVERNLAAYDRQRLFNRLNILALENRRLEVHRADEIRQLRAVFNDLFEDMGHRLRDDKSRSQTIVALLEATSQGSRLSTEQIILEQLRFDTINDRYELIRPAHKDTFQWLFDTTERDSPVTFNEWLTSQDSVYWISGKPGSGKSTLMKFLSSHPSTSEALQVWAGESKLVKAEFFFWNSGKNELQKSQGGLIRSLLYQILRHCPDLIPVAYPHIRGLQNLEDTAGAESLLSLAKQNILVPLSDTGLRDTLRRISLRARESQTKFCFFIDGMDEYHGKPNSAIQLMEDLRHLFNAKMCLSSRSWNEFEERFGKMNTRKLYMQDFNAVDITAYINDKFEEDENFQELEGKDTYGVILTKEIADASNGVFLWVFLVVRSFQEGLTNGDLISDLQRRLKELPTDLNEYFKKILVSDVDEFYHSHSAQMFFVTLEAAEELPLMAYWFMGDEDPDYAIKLEKQQLSMQKVNKRMKQMNKRLNACCKGLLEVQEQSLKDGEDALPSSIYFSRRVNFLHRTVRDYLNLESTKQMLHQWCSPSFDADESICKALVAQINYARVYSAFTVPQNVMPPRWG</sequence>
<comment type="caution">
    <text evidence="1">The sequence shown here is derived from an EMBL/GenBank/DDBJ whole genome shotgun (WGS) entry which is preliminary data.</text>
</comment>
<proteinExistence type="predicted"/>
<keyword evidence="2" id="KW-1185">Reference proteome</keyword>